<dbReference type="EMBL" id="LWHQ01000034">
    <property type="protein sequence ID" value="OAS23377.1"/>
    <property type="molecule type" value="Genomic_DNA"/>
</dbReference>
<comment type="caution">
    <text evidence="2">The sequence shown here is derived from an EMBL/GenBank/DDBJ whole genome shotgun (WGS) entry which is preliminary data.</text>
</comment>
<dbReference type="AlphaFoldDB" id="A0A179S9S9"/>
<sequence>MLGAWYATAMLAMEAQRVIELRMVKLAWGGLAGQVEAQRMVSEKIGAAFEATGTLLGGGTPEAVIDRYREHVRNNVERLSAPTTAFPDEADPGSSKKMLHN</sequence>
<evidence type="ECO:0000313" key="3">
    <source>
        <dbReference type="Proteomes" id="UP000078316"/>
    </source>
</evidence>
<accession>A0A179S9S9</accession>
<evidence type="ECO:0000256" key="1">
    <source>
        <dbReference type="SAM" id="MobiDB-lite"/>
    </source>
</evidence>
<reference evidence="2 3" key="1">
    <citation type="submission" date="2016-04" db="EMBL/GenBank/DDBJ databases">
        <authorList>
            <person name="Evans L.H."/>
            <person name="Alamgir A."/>
            <person name="Owens N."/>
            <person name="Weber N.D."/>
            <person name="Virtaneva K."/>
            <person name="Barbian K."/>
            <person name="Babar A."/>
            <person name="Rosenke K."/>
        </authorList>
    </citation>
    <scope>NUCLEOTIDE SEQUENCE [LARGE SCALE GENOMIC DNA]</scope>
    <source>
        <strain evidence="2 3">PMB02</strain>
    </source>
</reference>
<protein>
    <submittedName>
        <fullName evidence="2">Uncharacterized protein</fullName>
    </submittedName>
</protein>
<organism evidence="2 3">
    <name type="scientific">Methylobacterium platani</name>
    <dbReference type="NCBI Taxonomy" id="427683"/>
    <lineage>
        <taxon>Bacteria</taxon>
        <taxon>Pseudomonadati</taxon>
        <taxon>Pseudomonadota</taxon>
        <taxon>Alphaproteobacteria</taxon>
        <taxon>Hyphomicrobiales</taxon>
        <taxon>Methylobacteriaceae</taxon>
        <taxon>Methylobacterium</taxon>
    </lineage>
</organism>
<name>A0A179S9S9_9HYPH</name>
<feature type="region of interest" description="Disordered" evidence="1">
    <location>
        <begin position="78"/>
        <end position="101"/>
    </location>
</feature>
<proteinExistence type="predicted"/>
<evidence type="ECO:0000313" key="2">
    <source>
        <dbReference type="EMBL" id="OAS23377.1"/>
    </source>
</evidence>
<dbReference type="RefSeq" id="WP_048437592.1">
    <property type="nucleotide sequence ID" value="NZ_LWHQ01000034.1"/>
</dbReference>
<dbReference type="OrthoDB" id="8455046at2"/>
<gene>
    <name evidence="2" type="ORF">A5481_17075</name>
</gene>
<dbReference type="Proteomes" id="UP000078316">
    <property type="component" value="Unassembled WGS sequence"/>
</dbReference>